<feature type="compositionally biased region" description="Basic residues" evidence="1">
    <location>
        <begin position="49"/>
        <end position="58"/>
    </location>
</feature>
<protein>
    <submittedName>
        <fullName evidence="2">Uncharacterized protein</fullName>
    </submittedName>
</protein>
<evidence type="ECO:0000256" key="1">
    <source>
        <dbReference type="SAM" id="MobiDB-lite"/>
    </source>
</evidence>
<reference evidence="2 3" key="1">
    <citation type="submission" date="2023-10" db="EMBL/GenBank/DDBJ databases">
        <title>Draft genome sequence of Xylaria bambusicola isolate GMP-LS, the root and basal stem rot pathogen of sugarcane in Indonesia.</title>
        <authorList>
            <person name="Selvaraj P."/>
            <person name="Muralishankar V."/>
            <person name="Muruganantham S."/>
            <person name="Sp S."/>
            <person name="Haryani S."/>
            <person name="Lau K.J.X."/>
            <person name="Naqvi N.I."/>
        </authorList>
    </citation>
    <scope>NUCLEOTIDE SEQUENCE [LARGE SCALE GENOMIC DNA]</scope>
    <source>
        <strain evidence="2">GMP-LS</strain>
    </source>
</reference>
<organism evidence="2 3">
    <name type="scientific">Xylaria bambusicola</name>
    <dbReference type="NCBI Taxonomy" id="326684"/>
    <lineage>
        <taxon>Eukaryota</taxon>
        <taxon>Fungi</taxon>
        <taxon>Dikarya</taxon>
        <taxon>Ascomycota</taxon>
        <taxon>Pezizomycotina</taxon>
        <taxon>Sordariomycetes</taxon>
        <taxon>Xylariomycetidae</taxon>
        <taxon>Xylariales</taxon>
        <taxon>Xylariaceae</taxon>
        <taxon>Xylaria</taxon>
    </lineage>
</organism>
<dbReference type="EMBL" id="JAWHQM010000182">
    <property type="protein sequence ID" value="KAK5637630.1"/>
    <property type="molecule type" value="Genomic_DNA"/>
</dbReference>
<comment type="caution">
    <text evidence="2">The sequence shown here is derived from an EMBL/GenBank/DDBJ whole genome shotgun (WGS) entry which is preliminary data.</text>
</comment>
<proteinExistence type="predicted"/>
<evidence type="ECO:0000313" key="2">
    <source>
        <dbReference type="EMBL" id="KAK5637630.1"/>
    </source>
</evidence>
<name>A0AAN7URL7_9PEZI</name>
<evidence type="ECO:0000313" key="3">
    <source>
        <dbReference type="Proteomes" id="UP001305414"/>
    </source>
</evidence>
<sequence length="68" mass="7902">MCSADRCCCRQQVLKRCDGSRWHGTNPRYLNAVSPIAKELYRAPIFKRADRRHGRRSERKQGGQQRAA</sequence>
<dbReference type="Proteomes" id="UP001305414">
    <property type="component" value="Unassembled WGS sequence"/>
</dbReference>
<dbReference type="AlphaFoldDB" id="A0AAN7URL7"/>
<accession>A0AAN7URL7</accession>
<feature type="region of interest" description="Disordered" evidence="1">
    <location>
        <begin position="44"/>
        <end position="68"/>
    </location>
</feature>
<gene>
    <name evidence="2" type="ORF">RRF57_013345</name>
</gene>
<keyword evidence="3" id="KW-1185">Reference proteome</keyword>